<keyword evidence="1" id="KW-0812">Transmembrane</keyword>
<sequence length="336" mass="36921">MSDNKSIAFWCERAAADAAVQTEFHVNLWHFSGTKRRDFIEIGVMPSDASALSAIRIFVPFPLQREDIQDLGPEFASTELAQGIFNETLSSTKKPNGKSVELKVGANNYCHVHLFSPEDGSIDPCELNVVEKDGGTLISITSMALGSLARQSNGNPESGYFRLRLLPPKHDTRPFVTAIKPKDRAWTSGFEEIEYIDCRLNEARTLPTSVEASADAAQHGLADVSRIVFLAVVPVASSITSSHAEWHKSRLLETQIWKDYVPHGLEDGMVVYHWRKKFEDRGQNTLQGFSAFVKLQTRKTSLMVIGIYVLVALALGVVGSLTASAVQWWVGGAGGS</sequence>
<keyword evidence="1" id="KW-1133">Transmembrane helix</keyword>
<evidence type="ECO:0000313" key="2">
    <source>
        <dbReference type="EMBL" id="ATF05688.1"/>
    </source>
</evidence>
<reference evidence="2 3" key="1">
    <citation type="journal article" date="2017" name="Front. Microbiol.">
        <title>Phaeobacter piscinae sp. nov., a species of the Roseobacter group and potential aquaculture probiont.</title>
        <authorList>
            <person name="Sonnenschein E.C."/>
            <person name="Phippen C.B.W."/>
            <person name="Nielsen K.F."/>
            <person name="Mateiu R.V."/>
            <person name="Melchiorsen J."/>
            <person name="Gram L."/>
            <person name="Overmann J."/>
            <person name="Freese H.M."/>
        </authorList>
    </citation>
    <scope>NUCLEOTIDE SEQUENCE [LARGE SCALE GENOMIC DNA]</scope>
    <source>
        <strain evidence="2 3">P63</strain>
    </source>
</reference>
<protein>
    <submittedName>
        <fullName evidence="2">Uncharacterized protein</fullName>
    </submittedName>
</protein>
<evidence type="ECO:0000256" key="1">
    <source>
        <dbReference type="SAM" id="Phobius"/>
    </source>
</evidence>
<evidence type="ECO:0000313" key="3">
    <source>
        <dbReference type="Proteomes" id="UP000217545"/>
    </source>
</evidence>
<name>A0AAD0ECP9_9RHOB</name>
<organism evidence="2 3">
    <name type="scientific">Phaeobacter gallaeciensis</name>
    <dbReference type="NCBI Taxonomy" id="60890"/>
    <lineage>
        <taxon>Bacteria</taxon>
        <taxon>Pseudomonadati</taxon>
        <taxon>Pseudomonadota</taxon>
        <taxon>Alphaproteobacteria</taxon>
        <taxon>Rhodobacterales</taxon>
        <taxon>Roseobacteraceae</taxon>
        <taxon>Phaeobacter</taxon>
    </lineage>
</organism>
<dbReference type="EMBL" id="CP010784">
    <property type="protein sequence ID" value="ATF05688.1"/>
    <property type="molecule type" value="Genomic_DNA"/>
</dbReference>
<dbReference type="AlphaFoldDB" id="A0AAD0ECP9"/>
<gene>
    <name evidence="2" type="ORF">PhaeoP63_01610</name>
</gene>
<proteinExistence type="predicted"/>
<dbReference type="Proteomes" id="UP000217545">
    <property type="component" value="Chromosome"/>
</dbReference>
<dbReference type="RefSeq" id="WP_024097060.1">
    <property type="nucleotide sequence ID" value="NZ_CP010588.1"/>
</dbReference>
<accession>A0AAD0ECP9</accession>
<feature type="transmembrane region" description="Helical" evidence="1">
    <location>
        <begin position="302"/>
        <end position="330"/>
    </location>
</feature>
<dbReference type="GeneID" id="31846027"/>
<keyword evidence="1" id="KW-0472">Membrane</keyword>